<keyword evidence="3" id="KW-1185">Reference proteome</keyword>
<evidence type="ECO:0008006" key="4">
    <source>
        <dbReference type="Google" id="ProtNLM"/>
    </source>
</evidence>
<evidence type="ECO:0000313" key="3">
    <source>
        <dbReference type="Proteomes" id="UP001589646"/>
    </source>
</evidence>
<proteinExistence type="predicted"/>
<sequence>MEPTGREAQRATGPDVGVQDRGFTDTDAATGDVPVESEPAPARAQAVPPQRAALFDQDVDQAHTRWHDLQATFVDDPRQAVEQADQLVDEVVNALTSSLTTRTSELGGRWKNTDQGDTEQLRLALRDYGAMLEQLLALSGPRK</sequence>
<comment type="caution">
    <text evidence="2">The sequence shown here is derived from an EMBL/GenBank/DDBJ whole genome shotgun (WGS) entry which is preliminary data.</text>
</comment>
<feature type="region of interest" description="Disordered" evidence="1">
    <location>
        <begin position="1"/>
        <end position="47"/>
    </location>
</feature>
<protein>
    <recommendedName>
        <fullName evidence="4">WXG100 family type VII secretion target</fullName>
    </recommendedName>
</protein>
<reference evidence="2 3" key="1">
    <citation type="submission" date="2024-09" db="EMBL/GenBank/DDBJ databases">
        <authorList>
            <person name="Sun Q."/>
            <person name="Mori K."/>
        </authorList>
    </citation>
    <scope>NUCLEOTIDE SEQUENCE [LARGE SCALE GENOMIC DNA]</scope>
    <source>
        <strain evidence="2 3">JCM 3323</strain>
    </source>
</reference>
<name>A0ABV5Q4F7_9ACTN</name>
<accession>A0ABV5Q4F7</accession>
<dbReference type="RefSeq" id="WP_346124710.1">
    <property type="nucleotide sequence ID" value="NZ_BAAAXC010000015.1"/>
</dbReference>
<dbReference type="Proteomes" id="UP001589646">
    <property type="component" value="Unassembled WGS sequence"/>
</dbReference>
<gene>
    <name evidence="2" type="ORF">ACFFRN_27610</name>
</gene>
<evidence type="ECO:0000313" key="2">
    <source>
        <dbReference type="EMBL" id="MFB9530380.1"/>
    </source>
</evidence>
<organism evidence="2 3">
    <name type="scientific">Nonomuraea roseola</name>
    <dbReference type="NCBI Taxonomy" id="46179"/>
    <lineage>
        <taxon>Bacteria</taxon>
        <taxon>Bacillati</taxon>
        <taxon>Actinomycetota</taxon>
        <taxon>Actinomycetes</taxon>
        <taxon>Streptosporangiales</taxon>
        <taxon>Streptosporangiaceae</taxon>
        <taxon>Nonomuraea</taxon>
    </lineage>
</organism>
<dbReference type="EMBL" id="JBHMCE010000008">
    <property type="protein sequence ID" value="MFB9530380.1"/>
    <property type="molecule type" value="Genomic_DNA"/>
</dbReference>
<evidence type="ECO:0000256" key="1">
    <source>
        <dbReference type="SAM" id="MobiDB-lite"/>
    </source>
</evidence>